<feature type="transmembrane region" description="Helical" evidence="6">
    <location>
        <begin position="56"/>
        <end position="79"/>
    </location>
</feature>
<keyword evidence="9" id="KW-1185">Reference proteome</keyword>
<evidence type="ECO:0000256" key="4">
    <source>
        <dbReference type="ARBA" id="ARBA00022989"/>
    </source>
</evidence>
<evidence type="ECO:0000259" key="7">
    <source>
        <dbReference type="Pfam" id="PF00892"/>
    </source>
</evidence>
<dbReference type="AlphaFoldDB" id="A0A1M7SFV4"/>
<name>A0A1M7SFV4_9RHOB</name>
<dbReference type="SUPFAM" id="SSF103481">
    <property type="entry name" value="Multidrug resistance efflux transporter EmrE"/>
    <property type="match status" value="2"/>
</dbReference>
<evidence type="ECO:0000256" key="3">
    <source>
        <dbReference type="ARBA" id="ARBA00022692"/>
    </source>
</evidence>
<evidence type="ECO:0000256" key="2">
    <source>
        <dbReference type="ARBA" id="ARBA00009853"/>
    </source>
</evidence>
<dbReference type="RefSeq" id="WP_072746411.1">
    <property type="nucleotide sequence ID" value="NZ_FOHL01000003.1"/>
</dbReference>
<feature type="domain" description="EamA" evidence="7">
    <location>
        <begin position="27"/>
        <end position="159"/>
    </location>
</feature>
<organism evidence="8 9">
    <name type="scientific">Oceanicella actignis</name>
    <dbReference type="NCBI Taxonomy" id="1189325"/>
    <lineage>
        <taxon>Bacteria</taxon>
        <taxon>Pseudomonadati</taxon>
        <taxon>Pseudomonadota</taxon>
        <taxon>Alphaproteobacteria</taxon>
        <taxon>Rhodobacterales</taxon>
        <taxon>Paracoccaceae</taxon>
        <taxon>Oceanicella</taxon>
    </lineage>
</organism>
<feature type="transmembrane region" description="Helical" evidence="6">
    <location>
        <begin position="199"/>
        <end position="219"/>
    </location>
</feature>
<proteinExistence type="inferred from homology"/>
<evidence type="ECO:0000256" key="5">
    <source>
        <dbReference type="ARBA" id="ARBA00023136"/>
    </source>
</evidence>
<protein>
    <submittedName>
        <fullName evidence="8">Permease of the drug/metabolite transporter (DMT) superfamily</fullName>
    </submittedName>
</protein>
<keyword evidence="3 6" id="KW-0812">Transmembrane</keyword>
<dbReference type="PANTHER" id="PTHR22911">
    <property type="entry name" value="ACYL-MALONYL CONDENSING ENZYME-RELATED"/>
    <property type="match status" value="1"/>
</dbReference>
<dbReference type="InterPro" id="IPR037185">
    <property type="entry name" value="EmrE-like"/>
</dbReference>
<comment type="subcellular location">
    <subcellularLocation>
        <location evidence="1">Membrane</location>
        <topology evidence="1">Multi-pass membrane protein</topology>
    </subcellularLocation>
</comment>
<evidence type="ECO:0000256" key="1">
    <source>
        <dbReference type="ARBA" id="ARBA00004141"/>
    </source>
</evidence>
<dbReference type="GO" id="GO:0016020">
    <property type="term" value="C:membrane"/>
    <property type="evidence" value="ECO:0007669"/>
    <property type="project" value="UniProtKB-SubCell"/>
</dbReference>
<feature type="transmembrane region" description="Helical" evidence="6">
    <location>
        <begin position="225"/>
        <end position="244"/>
    </location>
</feature>
<keyword evidence="5 6" id="KW-0472">Membrane</keyword>
<gene>
    <name evidence="8" type="ORF">SAMN05216200_102357</name>
</gene>
<sequence>MPRPAAKPDAPPRPAAGEAAQGADNLRGVAWMLFSVAAASAMTVAVRALSEDIDSRMIVFLRAGVTLALIAPLLALPAFRARLRFSRPWMHAARGLMIAVSTQMGFYAIAHLPLATSTVLFFTAPIFATLLAGPVNGERVGPRRWAAVLTGFAGALIILRPGFAAPEPAMLVALGSSLLFASALSTARGLAQADGPVSTYVSSVAATALVALPAALPVWRLPEGGAAWAALATLVAAGAARGVADIQAYRHGEASVVGVVAYLRLVLIGGAGYLMFSEIPDAATVAGGAVIVGATLYIAQREARLRRARREPRAMPAD</sequence>
<feature type="transmembrane region" description="Helical" evidence="6">
    <location>
        <begin position="256"/>
        <end position="276"/>
    </location>
</feature>
<dbReference type="Proteomes" id="UP000184066">
    <property type="component" value="Unassembled WGS sequence"/>
</dbReference>
<keyword evidence="4 6" id="KW-1133">Transmembrane helix</keyword>
<feature type="transmembrane region" description="Helical" evidence="6">
    <location>
        <begin position="29"/>
        <end position="50"/>
    </location>
</feature>
<dbReference type="OrthoDB" id="9807937at2"/>
<feature type="transmembrane region" description="Helical" evidence="6">
    <location>
        <begin position="145"/>
        <end position="163"/>
    </location>
</feature>
<comment type="similarity">
    <text evidence="2">Belongs to the drug/metabolite transporter (DMT) superfamily. 10 TMS drug/metabolite exporter (DME) (TC 2.A.7.3) family.</text>
</comment>
<evidence type="ECO:0000313" key="9">
    <source>
        <dbReference type="Proteomes" id="UP000184066"/>
    </source>
</evidence>
<feature type="transmembrane region" description="Helical" evidence="6">
    <location>
        <begin position="169"/>
        <end position="187"/>
    </location>
</feature>
<evidence type="ECO:0000256" key="6">
    <source>
        <dbReference type="SAM" id="Phobius"/>
    </source>
</evidence>
<accession>A0A1M7SFV4</accession>
<dbReference type="InterPro" id="IPR000620">
    <property type="entry name" value="EamA_dom"/>
</dbReference>
<dbReference type="Pfam" id="PF00892">
    <property type="entry name" value="EamA"/>
    <property type="match status" value="1"/>
</dbReference>
<dbReference type="EMBL" id="FRDL01000002">
    <property type="protein sequence ID" value="SHN57388.1"/>
    <property type="molecule type" value="Genomic_DNA"/>
</dbReference>
<evidence type="ECO:0000313" key="8">
    <source>
        <dbReference type="EMBL" id="SHN57388.1"/>
    </source>
</evidence>
<reference evidence="8 9" key="1">
    <citation type="submission" date="2016-12" db="EMBL/GenBank/DDBJ databases">
        <authorList>
            <person name="Song W.-J."/>
            <person name="Kurnit D.M."/>
        </authorList>
    </citation>
    <scope>NUCLEOTIDE SEQUENCE [LARGE SCALE GENOMIC DNA]</scope>
    <source>
        <strain evidence="8 9">CGMCC 1.10808</strain>
    </source>
</reference>
<dbReference type="PANTHER" id="PTHR22911:SF6">
    <property type="entry name" value="SOLUTE CARRIER FAMILY 35 MEMBER G1"/>
    <property type="match status" value="1"/>
</dbReference>
<feature type="transmembrane region" description="Helical" evidence="6">
    <location>
        <begin position="282"/>
        <end position="299"/>
    </location>
</feature>
<feature type="transmembrane region" description="Helical" evidence="6">
    <location>
        <begin position="115"/>
        <end position="133"/>
    </location>
</feature>